<comment type="caution">
    <text evidence="1">The sequence shown here is derived from an EMBL/GenBank/DDBJ whole genome shotgun (WGS) entry which is preliminary data.</text>
</comment>
<reference evidence="1 2" key="1">
    <citation type="journal article" date="2019" name="Commun. Biol.">
        <title>The bagworm genome reveals a unique fibroin gene that provides high tensile strength.</title>
        <authorList>
            <person name="Kono N."/>
            <person name="Nakamura H."/>
            <person name="Ohtoshi R."/>
            <person name="Tomita M."/>
            <person name="Numata K."/>
            <person name="Arakawa K."/>
        </authorList>
    </citation>
    <scope>NUCLEOTIDE SEQUENCE [LARGE SCALE GENOMIC DNA]</scope>
</reference>
<sequence>MTAATPSRCHPADSSLSSRDLTQYRCTRRRRPRFAIKNSCQAHRPTISHSYFQTPNIGTVSTASIAPSDDPSHGPFAYGTASTTRRRWLEGLTGTSKLKYVTKVAMLIVMTEGRRTNPTCEEYPSPLGMNIIPYFGGSILKAAPKCGGFMNRSDETNKLKQDHLMRSVLYVEYKEAALQKIPAACAMQQLMEKRGIRRRCHCALPQTDIDLCRNRAARLAGAASGGPHSVTWARYVICVCESLPHSCNQTR</sequence>
<dbReference type="Proteomes" id="UP000299102">
    <property type="component" value="Unassembled WGS sequence"/>
</dbReference>
<keyword evidence="2" id="KW-1185">Reference proteome</keyword>
<evidence type="ECO:0000313" key="1">
    <source>
        <dbReference type="EMBL" id="GBP39510.1"/>
    </source>
</evidence>
<accession>A0A4C1VLU7</accession>
<gene>
    <name evidence="1" type="ORF">EVAR_32443_1</name>
</gene>
<proteinExistence type="predicted"/>
<dbReference type="EMBL" id="BGZK01000367">
    <property type="protein sequence ID" value="GBP39510.1"/>
    <property type="molecule type" value="Genomic_DNA"/>
</dbReference>
<protein>
    <submittedName>
        <fullName evidence="1">Uncharacterized protein</fullName>
    </submittedName>
</protein>
<name>A0A4C1VLU7_EUMVA</name>
<organism evidence="1 2">
    <name type="scientific">Eumeta variegata</name>
    <name type="common">Bagworm moth</name>
    <name type="synonym">Eumeta japonica</name>
    <dbReference type="NCBI Taxonomy" id="151549"/>
    <lineage>
        <taxon>Eukaryota</taxon>
        <taxon>Metazoa</taxon>
        <taxon>Ecdysozoa</taxon>
        <taxon>Arthropoda</taxon>
        <taxon>Hexapoda</taxon>
        <taxon>Insecta</taxon>
        <taxon>Pterygota</taxon>
        <taxon>Neoptera</taxon>
        <taxon>Endopterygota</taxon>
        <taxon>Lepidoptera</taxon>
        <taxon>Glossata</taxon>
        <taxon>Ditrysia</taxon>
        <taxon>Tineoidea</taxon>
        <taxon>Psychidae</taxon>
        <taxon>Oiketicinae</taxon>
        <taxon>Eumeta</taxon>
    </lineage>
</organism>
<evidence type="ECO:0000313" key="2">
    <source>
        <dbReference type="Proteomes" id="UP000299102"/>
    </source>
</evidence>
<dbReference type="AlphaFoldDB" id="A0A4C1VLU7"/>